<gene>
    <name evidence="2" type="ORF">BCV69DRAFT_283152</name>
</gene>
<feature type="region of interest" description="Disordered" evidence="1">
    <location>
        <begin position="1"/>
        <end position="21"/>
    </location>
</feature>
<feature type="region of interest" description="Disordered" evidence="1">
    <location>
        <begin position="38"/>
        <end position="59"/>
    </location>
</feature>
<accession>A0A316U4W9</accession>
<dbReference type="EMBL" id="KZ819328">
    <property type="protein sequence ID" value="PWN20276.1"/>
    <property type="molecule type" value="Genomic_DNA"/>
</dbReference>
<organism evidence="2 3">
    <name type="scientific">Pseudomicrostroma glucosiphilum</name>
    <dbReference type="NCBI Taxonomy" id="1684307"/>
    <lineage>
        <taxon>Eukaryota</taxon>
        <taxon>Fungi</taxon>
        <taxon>Dikarya</taxon>
        <taxon>Basidiomycota</taxon>
        <taxon>Ustilaginomycotina</taxon>
        <taxon>Exobasidiomycetes</taxon>
        <taxon>Microstromatales</taxon>
        <taxon>Microstromatales incertae sedis</taxon>
        <taxon>Pseudomicrostroma</taxon>
    </lineage>
</organism>
<dbReference type="GeneID" id="37014337"/>
<evidence type="ECO:0000313" key="2">
    <source>
        <dbReference type="EMBL" id="PWN20276.1"/>
    </source>
</evidence>
<keyword evidence="3" id="KW-1185">Reference proteome</keyword>
<reference evidence="2 3" key="1">
    <citation type="journal article" date="2018" name="Mol. Biol. Evol.">
        <title>Broad Genomic Sampling Reveals a Smut Pathogenic Ancestry of the Fungal Clade Ustilaginomycotina.</title>
        <authorList>
            <person name="Kijpornyongpan T."/>
            <person name="Mondo S.J."/>
            <person name="Barry K."/>
            <person name="Sandor L."/>
            <person name="Lee J."/>
            <person name="Lipzen A."/>
            <person name="Pangilinan J."/>
            <person name="LaButti K."/>
            <person name="Hainaut M."/>
            <person name="Henrissat B."/>
            <person name="Grigoriev I.V."/>
            <person name="Spatafora J.W."/>
            <person name="Aime M.C."/>
        </authorList>
    </citation>
    <scope>NUCLEOTIDE SEQUENCE [LARGE SCALE GENOMIC DNA]</scope>
    <source>
        <strain evidence="2 3">MCA 4718</strain>
    </source>
</reference>
<proteinExistence type="predicted"/>
<evidence type="ECO:0000256" key="1">
    <source>
        <dbReference type="SAM" id="MobiDB-lite"/>
    </source>
</evidence>
<dbReference type="AlphaFoldDB" id="A0A316U4W9"/>
<dbReference type="RefSeq" id="XP_025347436.1">
    <property type="nucleotide sequence ID" value="XM_025492603.1"/>
</dbReference>
<dbReference type="Proteomes" id="UP000245942">
    <property type="component" value="Unassembled WGS sequence"/>
</dbReference>
<protein>
    <submittedName>
        <fullName evidence="2">Uncharacterized protein</fullName>
    </submittedName>
</protein>
<sequence length="128" mass="14552">MKVESQEPDSAHGEEQAIHPIETEVRLFLQRRRQEIAERPLGYMKSGSRNTQSPPGKMRLEVTRTSSFSCRVQYVWQPSIAQSDPRPDAHGEKFRWIFDQDQEAERVAAAARLKAAPSDSAQSGSERQ</sequence>
<name>A0A316U4W9_9BASI</name>
<evidence type="ECO:0000313" key="3">
    <source>
        <dbReference type="Proteomes" id="UP000245942"/>
    </source>
</evidence>